<gene>
    <name evidence="8" type="ORF">NIT7321_03813</name>
</gene>
<feature type="transmembrane region" description="Helical" evidence="6">
    <location>
        <begin position="203"/>
        <end position="225"/>
    </location>
</feature>
<reference evidence="9" key="1">
    <citation type="submission" date="2015-05" db="EMBL/GenBank/DDBJ databases">
        <authorList>
            <person name="Rodrigo-Torres Lidia"/>
            <person name="Arahal R.David."/>
        </authorList>
    </citation>
    <scope>NUCLEOTIDE SEQUENCE [LARGE SCALE GENOMIC DNA]</scope>
    <source>
        <strain evidence="9">CECT 7321</strain>
    </source>
</reference>
<feature type="transmembrane region" description="Helical" evidence="6">
    <location>
        <begin position="64"/>
        <end position="86"/>
    </location>
</feature>
<feature type="transmembrane region" description="Helical" evidence="6">
    <location>
        <begin position="30"/>
        <end position="52"/>
    </location>
</feature>
<keyword evidence="4 6" id="KW-1133">Transmembrane helix</keyword>
<evidence type="ECO:0000256" key="4">
    <source>
        <dbReference type="ARBA" id="ARBA00022989"/>
    </source>
</evidence>
<evidence type="ECO:0000313" key="8">
    <source>
        <dbReference type="EMBL" id="CRL12929.1"/>
    </source>
</evidence>
<evidence type="ECO:0000313" key="9">
    <source>
        <dbReference type="Proteomes" id="UP000043764"/>
    </source>
</evidence>
<evidence type="ECO:0000259" key="7">
    <source>
        <dbReference type="Pfam" id="PF00892"/>
    </source>
</evidence>
<dbReference type="EMBL" id="CVRL01000046">
    <property type="protein sequence ID" value="CRL12929.1"/>
    <property type="molecule type" value="Genomic_DNA"/>
</dbReference>
<evidence type="ECO:0000256" key="5">
    <source>
        <dbReference type="ARBA" id="ARBA00023136"/>
    </source>
</evidence>
<accession>A0A0H5D7C8</accession>
<evidence type="ECO:0000256" key="3">
    <source>
        <dbReference type="ARBA" id="ARBA00022692"/>
    </source>
</evidence>
<protein>
    <submittedName>
        <fullName evidence="8">Carboxylate/amino acid/amine transporter</fullName>
    </submittedName>
</protein>
<dbReference type="PANTHER" id="PTHR22911:SF6">
    <property type="entry name" value="SOLUTE CARRIER FAMILY 35 MEMBER G1"/>
    <property type="match status" value="1"/>
</dbReference>
<feature type="domain" description="EamA" evidence="7">
    <location>
        <begin position="145"/>
        <end position="275"/>
    </location>
</feature>
<name>A0A0H5D7C8_9RHOB</name>
<proteinExistence type="inferred from homology"/>
<dbReference type="SUPFAM" id="SSF103481">
    <property type="entry name" value="Multidrug resistance efflux transporter EmrE"/>
    <property type="match status" value="2"/>
</dbReference>
<evidence type="ECO:0000256" key="2">
    <source>
        <dbReference type="ARBA" id="ARBA00009853"/>
    </source>
</evidence>
<dbReference type="RefSeq" id="WP_050674415.1">
    <property type="nucleotide sequence ID" value="NZ_CVRL01000046.1"/>
</dbReference>
<feature type="transmembrane region" description="Helical" evidence="6">
    <location>
        <begin position="258"/>
        <end position="276"/>
    </location>
</feature>
<dbReference type="Pfam" id="PF00892">
    <property type="entry name" value="EamA"/>
    <property type="match status" value="2"/>
</dbReference>
<sequence length="318" mass="33974">MNVKAALLALLAYAIFSTHDVVVKVLGANISPIQLVFFSSLLSFPLIMLMLIKDVTPGHLRPAHPWWTALRSITMSLVPASAFYAFSELPLAQAYALLFVTPLLITLLSIPILGERVGLPRLGAVLVGFIGVMVVLRPGATTLGLGHAAALFAALCAAFQSVVLRKISADERRVVLMIYPMLTTFAVMGIALPLVYVPMEGSMFAGIAVVALFGFCATLLTVSAYTIGEAAIVAPMQYSQIIWATLFSVLMFGETVDVMTLTGAAIIIASGIFIVLREAFGGRSDNTPVLRTRTRGYTAGGTNVSLILKRKGVQKARE</sequence>
<dbReference type="AlphaFoldDB" id="A0A0H5D7C8"/>
<keyword evidence="5 6" id="KW-0472">Membrane</keyword>
<dbReference type="InterPro" id="IPR000620">
    <property type="entry name" value="EamA_dom"/>
</dbReference>
<feature type="transmembrane region" description="Helical" evidence="6">
    <location>
        <begin position="145"/>
        <end position="164"/>
    </location>
</feature>
<dbReference type="STRING" id="481446.NIT7645_02157"/>
<comment type="subcellular location">
    <subcellularLocation>
        <location evidence="1">Membrane</location>
        <topology evidence="1">Multi-pass membrane protein</topology>
    </subcellularLocation>
</comment>
<evidence type="ECO:0000256" key="6">
    <source>
        <dbReference type="SAM" id="Phobius"/>
    </source>
</evidence>
<feature type="transmembrane region" description="Helical" evidence="6">
    <location>
        <begin position="176"/>
        <end position="197"/>
    </location>
</feature>
<comment type="similarity">
    <text evidence="2">Belongs to the drug/metabolite transporter (DMT) superfamily. 10 TMS drug/metabolite exporter (DME) (TC 2.A.7.3) family.</text>
</comment>
<dbReference type="Proteomes" id="UP000043764">
    <property type="component" value="Unassembled WGS sequence"/>
</dbReference>
<keyword evidence="3 6" id="KW-0812">Transmembrane</keyword>
<evidence type="ECO:0000256" key="1">
    <source>
        <dbReference type="ARBA" id="ARBA00004141"/>
    </source>
</evidence>
<dbReference type="PANTHER" id="PTHR22911">
    <property type="entry name" value="ACYL-MALONYL CONDENSING ENZYME-RELATED"/>
    <property type="match status" value="1"/>
</dbReference>
<feature type="transmembrane region" description="Helical" evidence="6">
    <location>
        <begin position="92"/>
        <end position="110"/>
    </location>
</feature>
<keyword evidence="9" id="KW-1185">Reference proteome</keyword>
<dbReference type="Gene3D" id="1.10.3730.20">
    <property type="match status" value="1"/>
</dbReference>
<dbReference type="GO" id="GO:0016020">
    <property type="term" value="C:membrane"/>
    <property type="evidence" value="ECO:0007669"/>
    <property type="project" value="UniProtKB-SubCell"/>
</dbReference>
<feature type="domain" description="EamA" evidence="7">
    <location>
        <begin position="4"/>
        <end position="136"/>
    </location>
</feature>
<dbReference type="InterPro" id="IPR037185">
    <property type="entry name" value="EmrE-like"/>
</dbReference>
<organism evidence="8 9">
    <name type="scientific">Phaeobacter italicus</name>
    <dbReference type="NCBI Taxonomy" id="481446"/>
    <lineage>
        <taxon>Bacteria</taxon>
        <taxon>Pseudomonadati</taxon>
        <taxon>Pseudomonadota</taxon>
        <taxon>Alphaproteobacteria</taxon>
        <taxon>Rhodobacterales</taxon>
        <taxon>Roseobacteraceae</taxon>
        <taxon>Phaeobacter</taxon>
    </lineage>
</organism>
<feature type="transmembrane region" description="Helical" evidence="6">
    <location>
        <begin position="122"/>
        <end position="139"/>
    </location>
</feature>